<evidence type="ECO:0000313" key="2">
    <source>
        <dbReference type="EMBL" id="SMP25946.1"/>
    </source>
</evidence>
<sequence length="179" mass="21307">MSDKSISGYHAIESKIRNYFNFKYPVFYHLQFIVYPITFILWLLGSLFGLYIYISEKNFGSIIWLIFWSIGGCFSFYWGIWYKGGKQIIKIDIQGIVVSKKFLFYHRSKLVPKENILTIDYRELKPYNIFTGRDIEIKERLGWLVINGDSNYASNSYLYQIEDLEDLINVYLSVYKTDK</sequence>
<proteinExistence type="predicted"/>
<feature type="transmembrane region" description="Helical" evidence="1">
    <location>
        <begin position="59"/>
        <end position="80"/>
    </location>
</feature>
<dbReference type="RefSeq" id="WP_283413370.1">
    <property type="nucleotide sequence ID" value="NZ_FXUA01000004.1"/>
</dbReference>
<comment type="caution">
    <text evidence="2">The sequence shown here is derived from an EMBL/GenBank/DDBJ whole genome shotgun (WGS) entry which is preliminary data.</text>
</comment>
<keyword evidence="3" id="KW-1185">Reference proteome</keyword>
<dbReference type="Proteomes" id="UP001157915">
    <property type="component" value="Unassembled WGS sequence"/>
</dbReference>
<name>A0ABY1P6G2_9BACT</name>
<protein>
    <recommendedName>
        <fullName evidence="4">PH domain-containing protein</fullName>
    </recommendedName>
</protein>
<reference evidence="2 3" key="1">
    <citation type="submission" date="2017-05" db="EMBL/GenBank/DDBJ databases">
        <authorList>
            <person name="Varghese N."/>
            <person name="Submissions S."/>
        </authorList>
    </citation>
    <scope>NUCLEOTIDE SEQUENCE [LARGE SCALE GENOMIC DNA]</scope>
    <source>
        <strain evidence="2 3">DSM 15360</strain>
    </source>
</reference>
<gene>
    <name evidence="2" type="ORF">SAMN06265367_104264</name>
</gene>
<dbReference type="EMBL" id="FXUA01000004">
    <property type="protein sequence ID" value="SMP25946.1"/>
    <property type="molecule type" value="Genomic_DNA"/>
</dbReference>
<evidence type="ECO:0000313" key="3">
    <source>
        <dbReference type="Proteomes" id="UP001157915"/>
    </source>
</evidence>
<keyword evidence="1" id="KW-1133">Transmembrane helix</keyword>
<evidence type="ECO:0008006" key="4">
    <source>
        <dbReference type="Google" id="ProtNLM"/>
    </source>
</evidence>
<organism evidence="2 3">
    <name type="scientific">Algoriphagus winogradskyi</name>
    <dbReference type="NCBI Taxonomy" id="237017"/>
    <lineage>
        <taxon>Bacteria</taxon>
        <taxon>Pseudomonadati</taxon>
        <taxon>Bacteroidota</taxon>
        <taxon>Cytophagia</taxon>
        <taxon>Cytophagales</taxon>
        <taxon>Cyclobacteriaceae</taxon>
        <taxon>Algoriphagus</taxon>
    </lineage>
</organism>
<keyword evidence="1" id="KW-0812">Transmembrane</keyword>
<evidence type="ECO:0000256" key="1">
    <source>
        <dbReference type="SAM" id="Phobius"/>
    </source>
</evidence>
<accession>A0ABY1P6G2</accession>
<feature type="transmembrane region" description="Helical" evidence="1">
    <location>
        <begin position="32"/>
        <end position="53"/>
    </location>
</feature>
<keyword evidence="1" id="KW-0472">Membrane</keyword>